<keyword evidence="3" id="KW-0195">Cyclin</keyword>
<dbReference type="CDD" id="cd20546">
    <property type="entry name" value="CYCLIN_SpCG1C_ScCTK2-like_rpt2"/>
    <property type="match status" value="1"/>
</dbReference>
<dbReference type="FunFam" id="1.10.472.10:FF:000072">
    <property type="entry name" value="Cyclin Pch1"/>
    <property type="match status" value="1"/>
</dbReference>
<organism evidence="6 7">
    <name type="scientific">Lineolata rhizophorae</name>
    <dbReference type="NCBI Taxonomy" id="578093"/>
    <lineage>
        <taxon>Eukaryota</taxon>
        <taxon>Fungi</taxon>
        <taxon>Dikarya</taxon>
        <taxon>Ascomycota</taxon>
        <taxon>Pezizomycotina</taxon>
        <taxon>Dothideomycetes</taxon>
        <taxon>Dothideomycetes incertae sedis</taxon>
        <taxon>Lineolatales</taxon>
        <taxon>Lineolataceae</taxon>
        <taxon>Lineolata</taxon>
    </lineage>
</organism>
<proteinExistence type="inferred from homology"/>
<dbReference type="SMART" id="SM00385">
    <property type="entry name" value="CYCLIN"/>
    <property type="match status" value="1"/>
</dbReference>
<feature type="domain" description="Cyclin-like" evidence="5">
    <location>
        <begin position="82"/>
        <end position="188"/>
    </location>
</feature>
<dbReference type="SUPFAM" id="SSF47954">
    <property type="entry name" value="Cyclin-like"/>
    <property type="match status" value="2"/>
</dbReference>
<evidence type="ECO:0000313" key="7">
    <source>
        <dbReference type="Proteomes" id="UP000799766"/>
    </source>
</evidence>
<keyword evidence="7" id="KW-1185">Reference proteome</keyword>
<dbReference type="PANTHER" id="PTHR10026">
    <property type="entry name" value="CYCLIN"/>
    <property type="match status" value="1"/>
</dbReference>
<dbReference type="OrthoDB" id="25002at2759"/>
<protein>
    <recommendedName>
        <fullName evidence="2">RNA polymerase II holoenzyme cyclin-like subunit</fullName>
    </recommendedName>
</protein>
<dbReference type="AlphaFoldDB" id="A0A6A6P124"/>
<accession>A0A6A6P124</accession>
<dbReference type="GO" id="GO:0006357">
    <property type="term" value="P:regulation of transcription by RNA polymerase II"/>
    <property type="evidence" value="ECO:0007669"/>
    <property type="project" value="InterPro"/>
</dbReference>
<feature type="region of interest" description="Disordered" evidence="4">
    <location>
        <begin position="318"/>
        <end position="392"/>
    </location>
</feature>
<evidence type="ECO:0000256" key="1">
    <source>
        <dbReference type="ARBA" id="ARBA00008638"/>
    </source>
</evidence>
<comment type="similarity">
    <text evidence="1">Belongs to the cyclin family. Cyclin C subfamily.</text>
</comment>
<dbReference type="InterPro" id="IPR036915">
    <property type="entry name" value="Cyclin-like_sf"/>
</dbReference>
<dbReference type="FunFam" id="1.10.472.10:FF:000201">
    <property type="entry name" value="Cyclin pch1"/>
    <property type="match status" value="1"/>
</dbReference>
<dbReference type="GO" id="GO:0016538">
    <property type="term" value="F:cyclin-dependent protein serine/threonine kinase regulator activity"/>
    <property type="evidence" value="ECO:0007669"/>
    <property type="project" value="InterPro"/>
</dbReference>
<evidence type="ECO:0000256" key="4">
    <source>
        <dbReference type="SAM" id="MobiDB-lite"/>
    </source>
</evidence>
<dbReference type="Gene3D" id="1.10.472.10">
    <property type="entry name" value="Cyclin-like"/>
    <property type="match status" value="2"/>
</dbReference>
<reference evidence="6" key="1">
    <citation type="journal article" date="2020" name="Stud. Mycol.">
        <title>101 Dothideomycetes genomes: a test case for predicting lifestyles and emergence of pathogens.</title>
        <authorList>
            <person name="Haridas S."/>
            <person name="Albert R."/>
            <person name="Binder M."/>
            <person name="Bloem J."/>
            <person name="Labutti K."/>
            <person name="Salamov A."/>
            <person name="Andreopoulos B."/>
            <person name="Baker S."/>
            <person name="Barry K."/>
            <person name="Bills G."/>
            <person name="Bluhm B."/>
            <person name="Cannon C."/>
            <person name="Castanera R."/>
            <person name="Culley D."/>
            <person name="Daum C."/>
            <person name="Ezra D."/>
            <person name="Gonzalez J."/>
            <person name="Henrissat B."/>
            <person name="Kuo A."/>
            <person name="Liang C."/>
            <person name="Lipzen A."/>
            <person name="Lutzoni F."/>
            <person name="Magnuson J."/>
            <person name="Mondo S."/>
            <person name="Nolan M."/>
            <person name="Ohm R."/>
            <person name="Pangilinan J."/>
            <person name="Park H.-J."/>
            <person name="Ramirez L."/>
            <person name="Alfaro M."/>
            <person name="Sun H."/>
            <person name="Tritt A."/>
            <person name="Yoshinaga Y."/>
            <person name="Zwiers L.-H."/>
            <person name="Turgeon B."/>
            <person name="Goodwin S."/>
            <person name="Spatafora J."/>
            <person name="Crous P."/>
            <person name="Grigoriev I."/>
        </authorList>
    </citation>
    <scope>NUCLEOTIDE SEQUENCE</scope>
    <source>
        <strain evidence="6">ATCC 16933</strain>
    </source>
</reference>
<dbReference type="CDD" id="cd20545">
    <property type="entry name" value="CYCLIN_SpCG1C-like_rpt1"/>
    <property type="match status" value="1"/>
</dbReference>
<dbReference type="EMBL" id="MU001679">
    <property type="protein sequence ID" value="KAF2457705.1"/>
    <property type="molecule type" value="Genomic_DNA"/>
</dbReference>
<dbReference type="InterPro" id="IPR043198">
    <property type="entry name" value="Cyclin/Ssn8"/>
</dbReference>
<feature type="compositionally biased region" description="Basic and acidic residues" evidence="4">
    <location>
        <begin position="340"/>
        <end position="352"/>
    </location>
</feature>
<dbReference type="InterPro" id="IPR006671">
    <property type="entry name" value="Cyclin_N"/>
</dbReference>
<gene>
    <name evidence="6" type="ORF">BDY21DRAFT_319924</name>
</gene>
<evidence type="ECO:0000256" key="3">
    <source>
        <dbReference type="RuleBase" id="RU000383"/>
    </source>
</evidence>
<name>A0A6A6P124_9PEZI</name>
<dbReference type="InterPro" id="IPR013763">
    <property type="entry name" value="Cyclin-like_dom"/>
</dbReference>
<sequence>MPPGTSSTAAASNSHSHRQPLPLHHAAAVQSAARERPRPPNVVLEEAERQWLFSQDELLRTPSCVDGMSPDEERELRGKGVNFIMQVGIMLRLPQLTLWTASVFFNRFLMRHSLKQKPGYKPLHHYQVAATSLYLATKVEENCRKMKELVIACCRVAQKNPNLVVDEQTKDYWRWRDTILFNEDVLLETICFDVTVEHPHRILFDLLKYYGVEHNKPLRSAAWAFINDSTVTQLCVLFSSRTIAAAALYCGARQCDVRFPDDDRGWPWWAAQHVHLRDIRRACNYMAGVYDKPHAQPHIYVGLRTPEDGDARYAKTRLMRSQTPASPSAAAMERGASDQGVKRKPEHEDGGKGRSNGRSANGDEGPDLKKLKVGGSAGEGNADVSEEGELEE</sequence>
<evidence type="ECO:0000259" key="5">
    <source>
        <dbReference type="SMART" id="SM00385"/>
    </source>
</evidence>
<feature type="region of interest" description="Disordered" evidence="4">
    <location>
        <begin position="1"/>
        <end position="40"/>
    </location>
</feature>
<dbReference type="Pfam" id="PF00134">
    <property type="entry name" value="Cyclin_N"/>
    <property type="match status" value="1"/>
</dbReference>
<evidence type="ECO:0000256" key="2">
    <source>
        <dbReference type="ARBA" id="ARBA00014912"/>
    </source>
</evidence>
<evidence type="ECO:0000313" key="6">
    <source>
        <dbReference type="EMBL" id="KAF2457705.1"/>
    </source>
</evidence>
<dbReference type="Proteomes" id="UP000799766">
    <property type="component" value="Unassembled WGS sequence"/>
</dbReference>
<feature type="compositionally biased region" description="Low complexity" evidence="4">
    <location>
        <begin position="1"/>
        <end position="14"/>
    </location>
</feature>